<comment type="caution">
    <text evidence="1">The sequence shown here is derived from an EMBL/GenBank/DDBJ whole genome shotgun (WGS) entry which is preliminary data.</text>
</comment>
<evidence type="ECO:0000313" key="2">
    <source>
        <dbReference type="Proteomes" id="UP000198211"/>
    </source>
</evidence>
<keyword evidence="2" id="KW-1185">Reference proteome</keyword>
<protein>
    <submittedName>
        <fullName evidence="1">Uncharacterized protein</fullName>
    </submittedName>
</protein>
<proteinExistence type="predicted"/>
<evidence type="ECO:0000313" key="1">
    <source>
        <dbReference type="EMBL" id="OWZ04069.1"/>
    </source>
</evidence>
<dbReference type="AlphaFoldDB" id="A0A225VGH2"/>
<feature type="non-terminal residue" evidence="1">
    <location>
        <position position="1"/>
    </location>
</feature>
<gene>
    <name evidence="1" type="ORF">PHMEG_00024095</name>
</gene>
<dbReference type="EMBL" id="NBNE01005163">
    <property type="protein sequence ID" value="OWZ04069.1"/>
    <property type="molecule type" value="Genomic_DNA"/>
</dbReference>
<accession>A0A225VGH2</accession>
<sequence length="156" mass="17699">GAAKSSCYQFDQKCVRFSTRVVAQQIIPPNQMKFLLNSKWHDNLSLSDYLALLSTRLRELLVIPEKPKTDPGECAAAIQVPLHAGKDLHANIRQITKWCRALIISLPWTTWNAPATNITQRLIPDLHCDLVWMVNNNNMEMIATTKTIVQVHPSQK</sequence>
<name>A0A225VGH2_9STRA</name>
<organism evidence="1 2">
    <name type="scientific">Phytophthora megakarya</name>
    <dbReference type="NCBI Taxonomy" id="4795"/>
    <lineage>
        <taxon>Eukaryota</taxon>
        <taxon>Sar</taxon>
        <taxon>Stramenopiles</taxon>
        <taxon>Oomycota</taxon>
        <taxon>Peronosporomycetes</taxon>
        <taxon>Peronosporales</taxon>
        <taxon>Peronosporaceae</taxon>
        <taxon>Phytophthora</taxon>
    </lineage>
</organism>
<reference evidence="2" key="1">
    <citation type="submission" date="2017-03" db="EMBL/GenBank/DDBJ databases">
        <title>Phytopthora megakarya and P. palmivora, two closely related causual agents of cacao black pod achieved similar genome size and gene model numbers by different mechanisms.</title>
        <authorList>
            <person name="Ali S."/>
            <person name="Shao J."/>
            <person name="Larry D.J."/>
            <person name="Kronmiller B."/>
            <person name="Shen D."/>
            <person name="Strem M.D."/>
            <person name="Melnick R.L."/>
            <person name="Guiltinan M.J."/>
            <person name="Tyler B.M."/>
            <person name="Meinhardt L.W."/>
            <person name="Bailey B.A."/>
        </authorList>
    </citation>
    <scope>NUCLEOTIDE SEQUENCE [LARGE SCALE GENOMIC DNA]</scope>
    <source>
        <strain evidence="2">zdho120</strain>
    </source>
</reference>
<dbReference type="Proteomes" id="UP000198211">
    <property type="component" value="Unassembled WGS sequence"/>
</dbReference>